<feature type="transmembrane region" description="Helical" evidence="1">
    <location>
        <begin position="197"/>
        <end position="221"/>
    </location>
</feature>
<feature type="transmembrane region" description="Helical" evidence="1">
    <location>
        <begin position="293"/>
        <end position="313"/>
    </location>
</feature>
<dbReference type="EMBL" id="BMTU01000011">
    <property type="protein sequence ID" value="GGQ96994.1"/>
    <property type="molecule type" value="Genomic_DNA"/>
</dbReference>
<name>A0A918BXK4_9ACTN</name>
<keyword evidence="1" id="KW-0472">Membrane</keyword>
<evidence type="ECO:0000256" key="1">
    <source>
        <dbReference type="SAM" id="Phobius"/>
    </source>
</evidence>
<organism evidence="2 3">
    <name type="scientific">Streptomyces pilosus</name>
    <dbReference type="NCBI Taxonomy" id="28893"/>
    <lineage>
        <taxon>Bacteria</taxon>
        <taxon>Bacillati</taxon>
        <taxon>Actinomycetota</taxon>
        <taxon>Actinomycetes</taxon>
        <taxon>Kitasatosporales</taxon>
        <taxon>Streptomycetaceae</taxon>
        <taxon>Streptomyces</taxon>
    </lineage>
</organism>
<dbReference type="AlphaFoldDB" id="A0A918BXK4"/>
<dbReference type="Proteomes" id="UP000656732">
    <property type="component" value="Unassembled WGS sequence"/>
</dbReference>
<gene>
    <name evidence="2" type="ORF">GCM10010280_50830</name>
</gene>
<proteinExistence type="predicted"/>
<dbReference type="Pfam" id="PF17197">
    <property type="entry name" value="DUF5134"/>
    <property type="match status" value="1"/>
</dbReference>
<dbReference type="InterPro" id="IPR033458">
    <property type="entry name" value="DUF5134"/>
</dbReference>
<reference evidence="2" key="2">
    <citation type="submission" date="2020-09" db="EMBL/GenBank/DDBJ databases">
        <authorList>
            <person name="Sun Q."/>
            <person name="Ohkuma M."/>
        </authorList>
    </citation>
    <scope>NUCLEOTIDE SEQUENCE</scope>
    <source>
        <strain evidence="2">JCM 4403</strain>
    </source>
</reference>
<accession>A0A918BXK4</accession>
<keyword evidence="1" id="KW-0812">Transmembrane</keyword>
<keyword evidence="1" id="KW-1133">Transmembrane helix</keyword>
<comment type="caution">
    <text evidence="2">The sequence shown here is derived from an EMBL/GenBank/DDBJ whole genome shotgun (WGS) entry which is preliminary data.</text>
</comment>
<feature type="transmembrane region" description="Helical" evidence="1">
    <location>
        <begin position="108"/>
        <end position="126"/>
    </location>
</feature>
<feature type="transmembrane region" description="Helical" evidence="1">
    <location>
        <begin position="242"/>
        <end position="262"/>
    </location>
</feature>
<sequence>MRMRRLVGAEGSMGSPALTWTLAAVAALVAVVSAARLAAAGDGEARFAAGGDVVMAGGMAVMFLPATAASFGDHSLWWVAAFTGLGIGGVALSVRHGRLHGWRHGRRWAHHIIGSAAMVIMTLAMPGSDSGPVLALGGHSMAGMAHGHGHASAETTEASEMAGMAGMEDMDHSSGMTAHDMTAGAAHSASAGGSASVWRVVLIVLAAYFLLSIVASVWARLRGADRRTGTGRGAGRGRWARRLLALPDAFVVFVASLAVSVWDVARSGGNKRRAHAAAGGRSRRRPPGTSPGAVLAAHIGMGGTMCAMLVMMAG</sequence>
<evidence type="ECO:0008006" key="4">
    <source>
        <dbReference type="Google" id="ProtNLM"/>
    </source>
</evidence>
<feature type="transmembrane region" description="Helical" evidence="1">
    <location>
        <begin position="76"/>
        <end position="96"/>
    </location>
</feature>
<reference evidence="2" key="1">
    <citation type="journal article" date="2014" name="Int. J. Syst. Evol. Microbiol.">
        <title>Complete genome sequence of Corynebacterium casei LMG S-19264T (=DSM 44701T), isolated from a smear-ripened cheese.</title>
        <authorList>
            <consortium name="US DOE Joint Genome Institute (JGI-PGF)"/>
            <person name="Walter F."/>
            <person name="Albersmeier A."/>
            <person name="Kalinowski J."/>
            <person name="Ruckert C."/>
        </authorList>
    </citation>
    <scope>NUCLEOTIDE SEQUENCE</scope>
    <source>
        <strain evidence="2">JCM 4403</strain>
    </source>
</reference>
<evidence type="ECO:0000313" key="2">
    <source>
        <dbReference type="EMBL" id="GGQ96994.1"/>
    </source>
</evidence>
<evidence type="ECO:0000313" key="3">
    <source>
        <dbReference type="Proteomes" id="UP000656732"/>
    </source>
</evidence>
<protein>
    <recommendedName>
        <fullName evidence="4">DUF5134 domain-containing protein</fullName>
    </recommendedName>
</protein>
<keyword evidence="3" id="KW-1185">Reference proteome</keyword>